<dbReference type="RefSeq" id="WP_084334110.1">
    <property type="nucleotide sequence ID" value="NZ_CBKZNZ010000024.1"/>
</dbReference>
<evidence type="ECO:0000313" key="2">
    <source>
        <dbReference type="Proteomes" id="UP000198706"/>
    </source>
</evidence>
<dbReference type="EMBL" id="FNFD01000004">
    <property type="protein sequence ID" value="SDK10074.1"/>
    <property type="molecule type" value="Genomic_DNA"/>
</dbReference>
<keyword evidence="2" id="KW-1185">Reference proteome</keyword>
<dbReference type="Pfam" id="PF20390">
    <property type="entry name" value="DUF6685"/>
    <property type="match status" value="1"/>
</dbReference>
<dbReference type="AlphaFoldDB" id="A0A1G8Z5Z2"/>
<organism evidence="1 2">
    <name type="scientific">Pseudomonas indica</name>
    <dbReference type="NCBI Taxonomy" id="137658"/>
    <lineage>
        <taxon>Bacteria</taxon>
        <taxon>Pseudomonadati</taxon>
        <taxon>Pseudomonadota</taxon>
        <taxon>Gammaproteobacteria</taxon>
        <taxon>Pseudomonadales</taxon>
        <taxon>Pseudomonadaceae</taxon>
        <taxon>Pseudomonas</taxon>
    </lineage>
</organism>
<accession>A0A1G8Z5Z2</accession>
<protein>
    <submittedName>
        <fullName evidence="1">Uncharacterized protein</fullName>
    </submittedName>
</protein>
<name>A0A1G8Z5Z2_9PSED</name>
<reference evidence="1 2" key="1">
    <citation type="submission" date="2016-10" db="EMBL/GenBank/DDBJ databases">
        <authorList>
            <person name="de Groot N.N."/>
        </authorList>
    </citation>
    <scope>NUCLEOTIDE SEQUENCE [LARGE SCALE GENOMIC DNA]</scope>
    <source>
        <strain evidence="1 2">JCM 21544</strain>
    </source>
</reference>
<proteinExistence type="predicted"/>
<dbReference type="OrthoDB" id="6968898at2"/>
<sequence>MSLPEPMPSLSSRLAALTQRLGLTGRAARHILERAHALRLPFQALPAVSDSIWWQAGPPLQWLVDLPRGALSGPVQEDKAQAHAVLVRVVEQSQSHLDAIDLRRIDGLGGGTADSPPCRTLEDYAATQACRCVRIISYKDFLRALGQPLPGFSSGEPIALRQATWRGERLFWAGEHHGEAFACAIAYARRRGLEISLPAELTRYRLSEEGLDALRLNYHALAMPVQSWNDPGFMGLLLDNGLPYARLSLLRTPGAPEVLLLPRQNPEANALGEGLHLAGAADVIAYLKTLL</sequence>
<evidence type="ECO:0000313" key="1">
    <source>
        <dbReference type="EMBL" id="SDK10074.1"/>
    </source>
</evidence>
<gene>
    <name evidence="1" type="ORF">SAMN05216186_104199</name>
</gene>
<dbReference type="Proteomes" id="UP000198706">
    <property type="component" value="Unassembled WGS sequence"/>
</dbReference>
<dbReference type="InterPro" id="IPR046507">
    <property type="entry name" value="DUF6685"/>
</dbReference>
<dbReference type="STRING" id="137658.SAMN05216186_104199"/>